<evidence type="ECO:0000256" key="1">
    <source>
        <dbReference type="SAM" id="SignalP"/>
    </source>
</evidence>
<evidence type="ECO:0000313" key="3">
    <source>
        <dbReference type="Proteomes" id="UP000054422"/>
    </source>
</evidence>
<name>A0A0A2SP66_9GAMM</name>
<dbReference type="STRING" id="1498499.EP47_07760"/>
<sequence length="142" mass="14782">MLKKTMLLLCMTSPVLAVTQGSQGSAMSAQLSSQGIGQIISGSSNLLVAGSQLPIAGVKVVGDFLHITLHSVENSTSVTIKVSRNVAGASLLATGQLVQVVATGSSTLVYTSGQIIAFLPNEMGKSLLHSKKLNREFTNERI</sequence>
<dbReference type="AlphaFoldDB" id="A0A0A2SP66"/>
<keyword evidence="1" id="KW-0732">Signal</keyword>
<accession>A0A0A2SP66</accession>
<reference evidence="2 3" key="1">
    <citation type="submission" date="2014-05" db="EMBL/GenBank/DDBJ databases">
        <authorList>
            <person name="Rizzardi K."/>
            <person name="Winiecka-Krusnell J."/>
            <person name="Ramliden M."/>
            <person name="Alm E."/>
            <person name="Andersson S."/>
            <person name="Byfors S."/>
        </authorList>
    </citation>
    <scope>NUCLEOTIDE SEQUENCE [LARGE SCALE GENOMIC DNA]</scope>
    <source>
        <strain evidence="2 3">LEGN</strain>
    </source>
</reference>
<organism evidence="2 3">
    <name type="scientific">Legionella norrlandica</name>
    <dbReference type="NCBI Taxonomy" id="1498499"/>
    <lineage>
        <taxon>Bacteria</taxon>
        <taxon>Pseudomonadati</taxon>
        <taxon>Pseudomonadota</taxon>
        <taxon>Gammaproteobacteria</taxon>
        <taxon>Legionellales</taxon>
        <taxon>Legionellaceae</taxon>
        <taxon>Legionella</taxon>
    </lineage>
</organism>
<gene>
    <name evidence="2" type="ORF">EP47_07760</name>
</gene>
<comment type="caution">
    <text evidence="2">The sequence shown here is derived from an EMBL/GenBank/DDBJ whole genome shotgun (WGS) entry which is preliminary data.</text>
</comment>
<proteinExistence type="predicted"/>
<evidence type="ECO:0000313" key="2">
    <source>
        <dbReference type="EMBL" id="KGP62890.1"/>
    </source>
</evidence>
<dbReference type="EMBL" id="JNCF01000036">
    <property type="protein sequence ID" value="KGP62890.1"/>
    <property type="molecule type" value="Genomic_DNA"/>
</dbReference>
<protein>
    <submittedName>
        <fullName evidence="2">Uncharacterized protein</fullName>
    </submittedName>
</protein>
<dbReference type="Proteomes" id="UP000054422">
    <property type="component" value="Unassembled WGS sequence"/>
</dbReference>
<feature type="chain" id="PRO_5002004482" evidence="1">
    <location>
        <begin position="18"/>
        <end position="142"/>
    </location>
</feature>
<keyword evidence="3" id="KW-1185">Reference proteome</keyword>
<feature type="signal peptide" evidence="1">
    <location>
        <begin position="1"/>
        <end position="17"/>
    </location>
</feature>